<name>A0AAN9UL49_9PEZI</name>
<feature type="region of interest" description="Disordered" evidence="1">
    <location>
        <begin position="227"/>
        <end position="252"/>
    </location>
</feature>
<evidence type="ECO:0000256" key="1">
    <source>
        <dbReference type="SAM" id="MobiDB-lite"/>
    </source>
</evidence>
<feature type="compositionally biased region" description="Basic and acidic residues" evidence="1">
    <location>
        <begin position="89"/>
        <end position="103"/>
    </location>
</feature>
<protein>
    <submittedName>
        <fullName evidence="2">Uncharacterized protein</fullName>
    </submittedName>
</protein>
<evidence type="ECO:0000313" key="2">
    <source>
        <dbReference type="EMBL" id="KAK7748996.1"/>
    </source>
</evidence>
<comment type="caution">
    <text evidence="2">The sequence shown here is derived from an EMBL/GenBank/DDBJ whole genome shotgun (WGS) entry which is preliminary data.</text>
</comment>
<feature type="compositionally biased region" description="Basic and acidic residues" evidence="1">
    <location>
        <begin position="29"/>
        <end position="68"/>
    </location>
</feature>
<dbReference type="Proteomes" id="UP001320245">
    <property type="component" value="Unassembled WGS sequence"/>
</dbReference>
<gene>
    <name evidence="2" type="ORF">SLS53_001022</name>
</gene>
<proteinExistence type="predicted"/>
<evidence type="ECO:0000313" key="3">
    <source>
        <dbReference type="Proteomes" id="UP001320245"/>
    </source>
</evidence>
<reference evidence="2 3" key="1">
    <citation type="journal article" date="2023" name="PLoS ONE">
        <title>Cytospora paraplurivora sp. nov. isolated from orchards with fruit tree decline syndrome in Ontario, Canada.</title>
        <authorList>
            <person name="Ilyukhin E."/>
            <person name="Nguyen H.D.T."/>
            <person name="Castle A.J."/>
            <person name="Ellouze W."/>
        </authorList>
    </citation>
    <scope>NUCLEOTIDE SEQUENCE [LARGE SCALE GENOMIC DNA]</scope>
    <source>
        <strain evidence="2 3">FDS-564</strain>
    </source>
</reference>
<dbReference type="AlphaFoldDB" id="A0AAN9UL49"/>
<dbReference type="EMBL" id="JAJSPL020000002">
    <property type="protein sequence ID" value="KAK7748996.1"/>
    <property type="molecule type" value="Genomic_DNA"/>
</dbReference>
<sequence length="252" mass="28210">MGPRIRAGVDTGLPATSMGLDGYHPAYSEPRKRTREPSRDVDATYIHEERRALLEHLDDDEHHSKPYDNADSYRGNHSTLPPAKRSRRGMSEKQLDRQSDHGQRGQRGLQAPRKSRGRSPLSSNNRKGSTELFVHHSSEKDGRLSYWDDSYGDANIPDSPTSSSKRLVASDFWRPDNAASDNPEAAVQLLWPEADASWVSGMSSFDIDNFFAEMDAFMENRTANATDAHTDAKGSGSVVEVRIHKSRRQETS</sequence>
<feature type="region of interest" description="Disordered" evidence="1">
    <location>
        <begin position="1"/>
        <end position="136"/>
    </location>
</feature>
<keyword evidence="3" id="KW-1185">Reference proteome</keyword>
<accession>A0AAN9UL49</accession>
<organism evidence="2 3">
    <name type="scientific">Cytospora paraplurivora</name>
    <dbReference type="NCBI Taxonomy" id="2898453"/>
    <lineage>
        <taxon>Eukaryota</taxon>
        <taxon>Fungi</taxon>
        <taxon>Dikarya</taxon>
        <taxon>Ascomycota</taxon>
        <taxon>Pezizomycotina</taxon>
        <taxon>Sordariomycetes</taxon>
        <taxon>Sordariomycetidae</taxon>
        <taxon>Diaporthales</taxon>
        <taxon>Cytosporaceae</taxon>
        <taxon>Cytospora</taxon>
    </lineage>
</organism>